<dbReference type="Proteomes" id="UP000712600">
    <property type="component" value="Unassembled WGS sequence"/>
</dbReference>
<comment type="caution">
    <text evidence="2">The sequence shown here is derived from an EMBL/GenBank/DDBJ whole genome shotgun (WGS) entry which is preliminary data.</text>
</comment>
<evidence type="ECO:0000256" key="1">
    <source>
        <dbReference type="SAM" id="Phobius"/>
    </source>
</evidence>
<dbReference type="AlphaFoldDB" id="A0A8S9QNL2"/>
<gene>
    <name evidence="2" type="ORF">F2Q69_00022491</name>
</gene>
<feature type="transmembrane region" description="Helical" evidence="1">
    <location>
        <begin position="50"/>
        <end position="68"/>
    </location>
</feature>
<evidence type="ECO:0000313" key="3">
    <source>
        <dbReference type="Proteomes" id="UP000712600"/>
    </source>
</evidence>
<keyword evidence="1" id="KW-0812">Transmembrane</keyword>
<evidence type="ECO:0000313" key="2">
    <source>
        <dbReference type="EMBL" id="KAF3539864.1"/>
    </source>
</evidence>
<protein>
    <submittedName>
        <fullName evidence="2">Uncharacterized protein</fullName>
    </submittedName>
</protein>
<sequence>MTRSTWYVSARVDASCTSPNFSRPISVHQPLKERIGQALNQRERRQAVPVPRLITSYCILLVVAWYAHSIHITLALAPHGFGTCQSGPVNNLSAMDYMLTFVLVVATPGHEH</sequence>
<dbReference type="EMBL" id="QGKX02001290">
    <property type="protein sequence ID" value="KAF3539864.1"/>
    <property type="molecule type" value="Genomic_DNA"/>
</dbReference>
<proteinExistence type="predicted"/>
<reference evidence="2" key="1">
    <citation type="submission" date="2019-12" db="EMBL/GenBank/DDBJ databases">
        <title>Genome sequencing and annotation of Brassica cretica.</title>
        <authorList>
            <person name="Studholme D.J."/>
            <person name="Sarris P."/>
        </authorList>
    </citation>
    <scope>NUCLEOTIDE SEQUENCE</scope>
    <source>
        <strain evidence="2">PFS-109/04</strain>
        <tissue evidence="2">Leaf</tissue>
    </source>
</reference>
<organism evidence="2 3">
    <name type="scientific">Brassica cretica</name>
    <name type="common">Mustard</name>
    <dbReference type="NCBI Taxonomy" id="69181"/>
    <lineage>
        <taxon>Eukaryota</taxon>
        <taxon>Viridiplantae</taxon>
        <taxon>Streptophyta</taxon>
        <taxon>Embryophyta</taxon>
        <taxon>Tracheophyta</taxon>
        <taxon>Spermatophyta</taxon>
        <taxon>Magnoliopsida</taxon>
        <taxon>eudicotyledons</taxon>
        <taxon>Gunneridae</taxon>
        <taxon>Pentapetalae</taxon>
        <taxon>rosids</taxon>
        <taxon>malvids</taxon>
        <taxon>Brassicales</taxon>
        <taxon>Brassicaceae</taxon>
        <taxon>Brassiceae</taxon>
        <taxon>Brassica</taxon>
    </lineage>
</organism>
<keyword evidence="1" id="KW-1133">Transmembrane helix</keyword>
<keyword evidence="1" id="KW-0472">Membrane</keyword>
<name>A0A8S9QNL2_BRACR</name>
<accession>A0A8S9QNL2</accession>